<evidence type="ECO:0000313" key="1">
    <source>
        <dbReference type="EMBL" id="EAU39357.1"/>
    </source>
</evidence>
<sequence length="246" mass="27717">MDLNLPECINTEEKQRNPAEALTARHYNKKILSSKLFSLQGAASVTLEVVMEGDLPVIIQFRTEAFDTTAYRTAKEHLGEMVPSIELIQSEELPAENVFCVFMAKMPRKPWMEIEDCWAEDEFRRCAMSLGQLLSRCFVPNEVAAIDTYITPGLKKILTIRSCSGVDVTAYFPLVEKLITAASRLQDVPGLFSHQDLNTMNIFADESGQVRGIVEIPDFHWQWLARCYLPTPPDASQAPKILDTGF</sequence>
<accession>Q0D023</accession>
<organism evidence="1 2">
    <name type="scientific">Aspergillus terreus (strain NIH 2624 / FGSC A1156)</name>
    <dbReference type="NCBI Taxonomy" id="341663"/>
    <lineage>
        <taxon>Eukaryota</taxon>
        <taxon>Fungi</taxon>
        <taxon>Dikarya</taxon>
        <taxon>Ascomycota</taxon>
        <taxon>Pezizomycotina</taxon>
        <taxon>Eurotiomycetes</taxon>
        <taxon>Eurotiomycetidae</taxon>
        <taxon>Eurotiales</taxon>
        <taxon>Aspergillaceae</taxon>
        <taxon>Aspergillus</taxon>
        <taxon>Aspergillus subgen. Circumdati</taxon>
    </lineage>
</organism>
<dbReference type="EMBL" id="CH476594">
    <property type="protein sequence ID" value="EAU39357.1"/>
    <property type="molecule type" value="Genomic_DNA"/>
</dbReference>
<dbReference type="VEuPathDB" id="FungiDB:ATEG_00711"/>
<dbReference type="RefSeq" id="XP_001210797.1">
    <property type="nucleotide sequence ID" value="XM_001210797.1"/>
</dbReference>
<name>Q0D023_ASPTN</name>
<dbReference type="HOGENOM" id="CLU_1128857_0_0_1"/>
<evidence type="ECO:0000313" key="2">
    <source>
        <dbReference type="Proteomes" id="UP000007963"/>
    </source>
</evidence>
<dbReference type="STRING" id="341663.Q0D023"/>
<dbReference type="AlphaFoldDB" id="Q0D023"/>
<dbReference type="OrthoDB" id="5598852at2759"/>
<evidence type="ECO:0008006" key="3">
    <source>
        <dbReference type="Google" id="ProtNLM"/>
    </source>
</evidence>
<gene>
    <name evidence="1" type="ORF">ATEG_00711</name>
</gene>
<protein>
    <recommendedName>
        <fullName evidence="3">Aminoglycoside phosphotransferase domain-containing protein</fullName>
    </recommendedName>
</protein>
<proteinExistence type="predicted"/>
<reference evidence="2" key="1">
    <citation type="submission" date="2005-09" db="EMBL/GenBank/DDBJ databases">
        <title>Annotation of the Aspergillus terreus NIH2624 genome.</title>
        <authorList>
            <person name="Birren B.W."/>
            <person name="Lander E.S."/>
            <person name="Galagan J.E."/>
            <person name="Nusbaum C."/>
            <person name="Devon K."/>
            <person name="Henn M."/>
            <person name="Ma L.-J."/>
            <person name="Jaffe D.B."/>
            <person name="Butler J."/>
            <person name="Alvarez P."/>
            <person name="Gnerre S."/>
            <person name="Grabherr M."/>
            <person name="Kleber M."/>
            <person name="Mauceli E.W."/>
            <person name="Brockman W."/>
            <person name="Rounsley S."/>
            <person name="Young S.K."/>
            <person name="LaButti K."/>
            <person name="Pushparaj V."/>
            <person name="DeCaprio D."/>
            <person name="Crawford M."/>
            <person name="Koehrsen M."/>
            <person name="Engels R."/>
            <person name="Montgomery P."/>
            <person name="Pearson M."/>
            <person name="Howarth C."/>
            <person name="Larson L."/>
            <person name="Luoma S."/>
            <person name="White J."/>
            <person name="Alvarado L."/>
            <person name="Kodira C.D."/>
            <person name="Zeng Q."/>
            <person name="Oleary S."/>
            <person name="Yandava C."/>
            <person name="Denning D.W."/>
            <person name="Nierman W.C."/>
            <person name="Milne T."/>
            <person name="Madden K."/>
        </authorList>
    </citation>
    <scope>NUCLEOTIDE SEQUENCE [LARGE SCALE GENOMIC DNA]</scope>
    <source>
        <strain evidence="2">NIH 2624 / FGSC A1156</strain>
    </source>
</reference>
<dbReference type="GeneID" id="4355466"/>
<dbReference type="Proteomes" id="UP000007963">
    <property type="component" value="Unassembled WGS sequence"/>
</dbReference>